<accession>A0ABV3ZKY7</accession>
<reference evidence="1 2" key="1">
    <citation type="submission" date="2023-07" db="EMBL/GenBank/DDBJ databases">
        <authorList>
            <person name="Lian W.-H."/>
        </authorList>
    </citation>
    <scope>NUCLEOTIDE SEQUENCE [LARGE SCALE GENOMIC DNA]</scope>
    <source>
        <strain evidence="1 2">SYSU DXS3180</strain>
    </source>
</reference>
<name>A0ABV3ZKY7_9BACT</name>
<evidence type="ECO:0000313" key="2">
    <source>
        <dbReference type="Proteomes" id="UP001560573"/>
    </source>
</evidence>
<comment type="caution">
    <text evidence="1">The sequence shown here is derived from an EMBL/GenBank/DDBJ whole genome shotgun (WGS) entry which is preliminary data.</text>
</comment>
<organism evidence="1 2">
    <name type="scientific">Danxiaibacter flavus</name>
    <dbReference type="NCBI Taxonomy" id="3049108"/>
    <lineage>
        <taxon>Bacteria</taxon>
        <taxon>Pseudomonadati</taxon>
        <taxon>Bacteroidota</taxon>
        <taxon>Chitinophagia</taxon>
        <taxon>Chitinophagales</taxon>
        <taxon>Chitinophagaceae</taxon>
        <taxon>Danxiaibacter</taxon>
    </lineage>
</organism>
<evidence type="ECO:0000313" key="1">
    <source>
        <dbReference type="EMBL" id="MEX6690135.1"/>
    </source>
</evidence>
<gene>
    <name evidence="1" type="ORF">QTN47_21680</name>
</gene>
<sequence>MTQVDIERQIEVIRQTTKEILKSKATARQFLIDAGIIQDSDVKNTSKKKKK</sequence>
<dbReference type="RefSeq" id="WP_369331546.1">
    <property type="nucleotide sequence ID" value="NZ_JAULBC010000008.1"/>
</dbReference>
<dbReference type="EMBL" id="JAULBC010000008">
    <property type="protein sequence ID" value="MEX6690135.1"/>
    <property type="molecule type" value="Genomic_DNA"/>
</dbReference>
<protein>
    <submittedName>
        <fullName evidence="1">Uncharacterized protein</fullName>
    </submittedName>
</protein>
<proteinExistence type="predicted"/>
<keyword evidence="2" id="KW-1185">Reference proteome</keyword>
<dbReference type="Proteomes" id="UP001560573">
    <property type="component" value="Unassembled WGS sequence"/>
</dbReference>